<evidence type="ECO:0000313" key="1">
    <source>
        <dbReference type="EMBL" id="OBA83018.1"/>
    </source>
</evidence>
<evidence type="ECO:0000313" key="3">
    <source>
        <dbReference type="Proteomes" id="UP000093962"/>
    </source>
</evidence>
<dbReference type="RefSeq" id="WP_064860061.1">
    <property type="nucleotide sequence ID" value="NZ_LZSF01000217.1"/>
</dbReference>
<dbReference type="Proteomes" id="UP000294929">
    <property type="component" value="Unassembled WGS sequence"/>
</dbReference>
<comment type="caution">
    <text evidence="1">The sequence shown here is derived from an EMBL/GenBank/DDBJ whole genome shotgun (WGS) entry which is preliminary data.</text>
</comment>
<dbReference type="EMBL" id="SDLO01000022">
    <property type="protein sequence ID" value="TDK85833.1"/>
    <property type="molecule type" value="Genomic_DNA"/>
</dbReference>
<dbReference type="Proteomes" id="UP000093962">
    <property type="component" value="Unassembled WGS sequence"/>
</dbReference>
<reference evidence="1 3" key="1">
    <citation type="submission" date="2016-06" db="EMBL/GenBank/DDBJ databases">
        <authorList>
            <person name="Kjaerup R.B."/>
            <person name="Dalgaard T.S."/>
            <person name="Juul-Madsen H.R."/>
        </authorList>
    </citation>
    <scope>NUCLEOTIDE SEQUENCE [LARGE SCALE GENOMIC DNA]</scope>
    <source>
        <strain evidence="1 3">1199456.5</strain>
    </source>
</reference>
<evidence type="ECO:0000313" key="4">
    <source>
        <dbReference type="Proteomes" id="UP000294929"/>
    </source>
</evidence>
<evidence type="ECO:0000313" key="2">
    <source>
        <dbReference type="EMBL" id="TDK85833.1"/>
    </source>
</evidence>
<dbReference type="OrthoDB" id="8746011at2"/>
<sequence length="240" mass="26831">MSLLHEVISASGGQERWEQVNRIKIHQLIGGGLWGLKGVDGILDDSRVEISPKDQLAWHHPLPEPGLHSAYRPGRVVIETDGDSPKTLETLDSPRDSFAGHTLETPWSTLQLAYFAGYAMWTYLSEPYSLTLPGVHTEELGTWHENGQTWRRLGVKYPDSIATHSTQQTLYIDSDGLIRRRDYDVDIAGDSPAAHYSDNHTEFDGIVLPTKRVVYVRDADGQPVRDMVTVTIDIDDVTVS</sequence>
<protein>
    <submittedName>
        <fullName evidence="1">Uncharacterized protein</fullName>
    </submittedName>
</protein>
<accession>A0A1A0MDY7</accession>
<name>A0A1A0MDY7_MYCMU</name>
<dbReference type="AlphaFoldDB" id="A0A1A0MDY7"/>
<organism evidence="1 3">
    <name type="scientific">Mycolicibacterium mucogenicum</name>
    <name type="common">Mycobacterium mucogenicum</name>
    <dbReference type="NCBI Taxonomy" id="56689"/>
    <lineage>
        <taxon>Bacteria</taxon>
        <taxon>Bacillati</taxon>
        <taxon>Actinomycetota</taxon>
        <taxon>Actinomycetes</taxon>
        <taxon>Mycobacteriales</taxon>
        <taxon>Mycobacteriaceae</taxon>
        <taxon>Mycolicibacterium</taxon>
    </lineage>
</organism>
<dbReference type="EMBL" id="LZSF01000217">
    <property type="protein sequence ID" value="OBA83018.1"/>
    <property type="molecule type" value="Genomic_DNA"/>
</dbReference>
<gene>
    <name evidence="1" type="ORF">A5642_26945</name>
    <name evidence="2" type="ORF">EUA03_21525</name>
</gene>
<proteinExistence type="predicted"/>
<reference evidence="2 4" key="2">
    <citation type="submission" date="2019-01" db="EMBL/GenBank/DDBJ databases">
        <title>High-quality-draft genome sequences of five non-tuberculosis mycobacteriaceae isolated from a nosocomial environment.</title>
        <authorList>
            <person name="Tiago I."/>
            <person name="Alarico S."/>
            <person name="Pereira S.G."/>
            <person name="Coelho C."/>
            <person name="Maranha A."/>
            <person name="Empadinhas N."/>
        </authorList>
    </citation>
    <scope>NUCLEOTIDE SEQUENCE [LARGE SCALE GENOMIC DNA]</scope>
    <source>
        <strain evidence="2 4">24AIII</strain>
    </source>
</reference>